<proteinExistence type="predicted"/>
<dbReference type="EMBL" id="FWWR01000009">
    <property type="protein sequence ID" value="SMB86805.1"/>
    <property type="molecule type" value="Genomic_DNA"/>
</dbReference>
<dbReference type="OrthoDB" id="10008491at2"/>
<evidence type="ECO:0000313" key="3">
    <source>
        <dbReference type="Proteomes" id="UP000192368"/>
    </source>
</evidence>
<organism evidence="2 3">
    <name type="scientific">Peptoniphilus asaccharolyticus DSM 20463</name>
    <dbReference type="NCBI Taxonomy" id="573058"/>
    <lineage>
        <taxon>Bacteria</taxon>
        <taxon>Bacillati</taxon>
        <taxon>Bacillota</taxon>
        <taxon>Tissierellia</taxon>
        <taxon>Tissierellales</taxon>
        <taxon>Peptoniphilaceae</taxon>
        <taxon>Peptoniphilus</taxon>
    </lineage>
</organism>
<feature type="transmembrane region" description="Helical" evidence="1">
    <location>
        <begin position="367"/>
        <end position="385"/>
    </location>
</feature>
<gene>
    <name evidence="2" type="ORF">SAMN00017477_0955</name>
</gene>
<feature type="transmembrane region" description="Helical" evidence="1">
    <location>
        <begin position="12"/>
        <end position="32"/>
    </location>
</feature>
<feature type="transmembrane region" description="Helical" evidence="1">
    <location>
        <begin position="146"/>
        <end position="169"/>
    </location>
</feature>
<protein>
    <submittedName>
        <fullName evidence="2">Uncharacterized protein</fullName>
    </submittedName>
</protein>
<keyword evidence="1" id="KW-0472">Membrane</keyword>
<keyword evidence="1" id="KW-0812">Transmembrane</keyword>
<feature type="transmembrane region" description="Helical" evidence="1">
    <location>
        <begin position="116"/>
        <end position="134"/>
    </location>
</feature>
<keyword evidence="3" id="KW-1185">Reference proteome</keyword>
<reference evidence="3" key="1">
    <citation type="submission" date="2017-04" db="EMBL/GenBank/DDBJ databases">
        <authorList>
            <person name="Varghese N."/>
            <person name="Submissions S."/>
        </authorList>
    </citation>
    <scope>NUCLEOTIDE SEQUENCE [LARGE SCALE GENOMIC DNA]</scope>
    <source>
        <strain evidence="3">DSM 20463</strain>
    </source>
</reference>
<feature type="transmembrane region" description="Helical" evidence="1">
    <location>
        <begin position="314"/>
        <end position="333"/>
    </location>
</feature>
<dbReference type="Proteomes" id="UP000192368">
    <property type="component" value="Unassembled WGS sequence"/>
</dbReference>
<name>A0A1W1V0C2_PEPAS</name>
<feature type="transmembrane region" description="Helical" evidence="1">
    <location>
        <begin position="85"/>
        <end position="104"/>
    </location>
</feature>
<dbReference type="STRING" id="573058.SAMN00017477_0955"/>
<keyword evidence="1" id="KW-1133">Transmembrane helix</keyword>
<feature type="transmembrane region" description="Helical" evidence="1">
    <location>
        <begin position="44"/>
        <end position="64"/>
    </location>
</feature>
<feature type="transmembrane region" description="Helical" evidence="1">
    <location>
        <begin position="391"/>
        <end position="411"/>
    </location>
</feature>
<sequence>MSDFKKMYKMEIINALFPFRILFSIYLFFASVNLLSHPTDRGGFGVFIFSSSAMVLCMAVQLFFTPTLATSIEILKSMPLINLKIYRFASLLANLSMVVPYIVVQMLSEYFTELDISNRLFLGLINIVLFIHVFRIINSYGYFQTSILSSLSGAIVVLIFFSSFLVYVPEINEHWIIYLPEIFAVVAITTILIVSIKSDPWQTDIKKLKRSKTTEKEIKRLKNDARKIENMSITKLILHVKFSTYSKLGHFLLAFTFAAILYVFKIDAFVSGNNFFLLYIVLFFLFAYENGNGIVSLIGLPITPKQIYLATLKTRAILILVVSSLYIAAEYIFIKTVHINAYAVQFTVLLSFLILFEYVYKPNRFKYEAFFLPFIYLITTFKNFSPANYNAKVFLSIDSVLLIILVAIIVYKILKVNSEKLDYNFKIPQRGDII</sequence>
<feature type="transmembrane region" description="Helical" evidence="1">
    <location>
        <begin position="175"/>
        <end position="196"/>
    </location>
</feature>
<evidence type="ECO:0000256" key="1">
    <source>
        <dbReference type="SAM" id="Phobius"/>
    </source>
</evidence>
<accession>A0A1W1V0C2</accession>
<feature type="transmembrane region" description="Helical" evidence="1">
    <location>
        <begin position="276"/>
        <end position="302"/>
    </location>
</feature>
<evidence type="ECO:0000313" key="2">
    <source>
        <dbReference type="EMBL" id="SMB86805.1"/>
    </source>
</evidence>
<feature type="transmembrane region" description="Helical" evidence="1">
    <location>
        <begin position="339"/>
        <end position="360"/>
    </location>
</feature>
<dbReference type="RefSeq" id="WP_084230584.1">
    <property type="nucleotide sequence ID" value="NZ_FWWR01000009.1"/>
</dbReference>
<dbReference type="AlphaFoldDB" id="A0A1W1V0C2"/>
<feature type="transmembrane region" description="Helical" evidence="1">
    <location>
        <begin position="245"/>
        <end position="264"/>
    </location>
</feature>